<proteinExistence type="predicted"/>
<dbReference type="RefSeq" id="WP_310884856.1">
    <property type="nucleotide sequence ID" value="NZ_CP121646.1"/>
</dbReference>
<organism evidence="4 5">
    <name type="scientific">Bradyrhizobium brasilense</name>
    <dbReference type="NCBI Taxonomy" id="1419277"/>
    <lineage>
        <taxon>Bacteria</taxon>
        <taxon>Pseudomonadati</taxon>
        <taxon>Pseudomonadota</taxon>
        <taxon>Alphaproteobacteria</taxon>
        <taxon>Hyphomicrobiales</taxon>
        <taxon>Nitrobacteraceae</taxon>
        <taxon>Bradyrhizobium</taxon>
    </lineage>
</organism>
<keyword evidence="2" id="KW-0067">ATP-binding</keyword>
<protein>
    <submittedName>
        <fullName evidence="4">AAA family ATPase</fullName>
    </submittedName>
</protein>
<keyword evidence="1" id="KW-0547">Nucleotide-binding</keyword>
<dbReference type="SUPFAM" id="SSF55073">
    <property type="entry name" value="Nucleotide cyclase"/>
    <property type="match status" value="1"/>
</dbReference>
<keyword evidence="5" id="KW-1185">Reference proteome</keyword>
<dbReference type="Pfam" id="PF00211">
    <property type="entry name" value="Guanylate_cyc"/>
    <property type="match status" value="1"/>
</dbReference>
<dbReference type="CDD" id="cd07302">
    <property type="entry name" value="CHD"/>
    <property type="match status" value="1"/>
</dbReference>
<evidence type="ECO:0000256" key="2">
    <source>
        <dbReference type="ARBA" id="ARBA00022840"/>
    </source>
</evidence>
<evidence type="ECO:0000313" key="4">
    <source>
        <dbReference type="EMBL" id="WFU61264.1"/>
    </source>
</evidence>
<accession>A0ABY8J997</accession>
<dbReference type="Gene3D" id="1.25.40.10">
    <property type="entry name" value="Tetratricopeptide repeat domain"/>
    <property type="match status" value="1"/>
</dbReference>
<dbReference type="Pfam" id="PF13191">
    <property type="entry name" value="AAA_16"/>
    <property type="match status" value="1"/>
</dbReference>
<dbReference type="PANTHER" id="PTHR16305:SF28">
    <property type="entry name" value="GUANYLATE CYCLASE DOMAIN-CONTAINING PROTEIN"/>
    <property type="match status" value="1"/>
</dbReference>
<evidence type="ECO:0000256" key="1">
    <source>
        <dbReference type="ARBA" id="ARBA00022741"/>
    </source>
</evidence>
<feature type="domain" description="Guanylate cyclase" evidence="3">
    <location>
        <begin position="1"/>
        <end position="123"/>
    </location>
</feature>
<sequence length="981" mass="106837">MDIVDSTALATAVDPEDLSETIGRFQRAAIFQINSFEGYVARSFGDGLLAYFGWPEAHEDDPQRAILAADAAHRSISELCRPDGRPLFARAGVATGWVVLGDIGGAVKDEVVGETPNLAARLQSIAAPGQTVVASSTAALLGDEFALQDLGPQKLKGFDNDPRAYAVTSVKQGARFQSRTIRTTPLVGRGSEIELLRDLWSKAKCGQGQVLILKGEAGIGKTRVIRELLDQIRSDRQVTMRYHCSPYYQNSALRPMIVQLSEAAGLLPEDAAADRLRKLRELLRVTNASNDAVSLIAELLSIPTSGHLSPLQLTPIQKRQRTFDALADQFRNLAKGAPVLAIIEDAHWIDPTTAEYLDLVVKSVNDVAALVIVSGRLEYSPPSSWQLLPSSNYFLLKALSDDNSKTLAEKVAGASLPARVTEEIASRTDGVPLFVEELTKSLVEGDHLKFDGNRYELTDTPLQLAIPSTLQDSLTARLDKLRGSKSIAQIGAALGREFRVDHLAAITGLPVLSVKEQVNGLEAAGLVFGRRAPLDGTYVFKHALVQNASYESLLLSKRKSLHGQIAEILTAQFPEFSENEPEVIAAHWSRSNSPSMSTSFWLRAGQNALKRSAYAEALNNLRHGSEFFSSSTKCAEDSRIEFDINLCTGQASYVINGPAAEQTTKAYSRALELIELVDQPEQRFDLLYGIFSGYHFASKFDLAREPAEKMFEIATKLHDDGHICQAHRMLGYLNFFEGNLIGAIGNFEALASLYRPELHASMATRYGADSLVAARGFEAVAHGVCGDLNKAQQLAEENVAYAKQLNHPPSLGWAFTAGGYLNYFLANPEAVLNYVEEGAHYCEAHNVAVWGIHCRLFEAWAKSVSCTNKDPFIEVMRKGIANANSRISLGIPLFRAALADLLLTTGKIEPAVQAIDTALGELGSTGQRFFAPTVYFEKAICCKLGPTHADDSASWYERSASAAREMHATLLESRALSALAQ</sequence>
<dbReference type="InterPro" id="IPR041664">
    <property type="entry name" value="AAA_16"/>
</dbReference>
<name>A0ABY8J997_9BRAD</name>
<evidence type="ECO:0000313" key="5">
    <source>
        <dbReference type="Proteomes" id="UP001221546"/>
    </source>
</evidence>
<dbReference type="Gene3D" id="3.40.50.300">
    <property type="entry name" value="P-loop containing nucleotide triphosphate hydrolases"/>
    <property type="match status" value="1"/>
</dbReference>
<dbReference type="InterPro" id="IPR011990">
    <property type="entry name" value="TPR-like_helical_dom_sf"/>
</dbReference>
<dbReference type="InterPro" id="IPR027417">
    <property type="entry name" value="P-loop_NTPase"/>
</dbReference>
<dbReference type="Proteomes" id="UP001221546">
    <property type="component" value="Chromosome"/>
</dbReference>
<dbReference type="PANTHER" id="PTHR16305">
    <property type="entry name" value="TESTICULAR SOLUBLE ADENYLYL CYCLASE"/>
    <property type="match status" value="1"/>
</dbReference>
<dbReference type="PROSITE" id="PS50125">
    <property type="entry name" value="GUANYLATE_CYCLASE_2"/>
    <property type="match status" value="1"/>
</dbReference>
<dbReference type="EMBL" id="CP121646">
    <property type="protein sequence ID" value="WFU61264.1"/>
    <property type="molecule type" value="Genomic_DNA"/>
</dbReference>
<dbReference type="InterPro" id="IPR001054">
    <property type="entry name" value="A/G_cyclase"/>
</dbReference>
<dbReference type="InterPro" id="IPR029787">
    <property type="entry name" value="Nucleotide_cyclase"/>
</dbReference>
<dbReference type="SUPFAM" id="SSF52540">
    <property type="entry name" value="P-loop containing nucleoside triphosphate hydrolases"/>
    <property type="match status" value="1"/>
</dbReference>
<evidence type="ECO:0000259" key="3">
    <source>
        <dbReference type="PROSITE" id="PS50125"/>
    </source>
</evidence>
<reference evidence="4 5" key="1">
    <citation type="submission" date="2023-04" db="EMBL/GenBank/DDBJ databases">
        <title>Australian commercial rhizobial inoculants.</title>
        <authorList>
            <person name="Kohlmeier M.G."/>
            <person name="O'Hara G.W."/>
            <person name="Colombi E."/>
            <person name="Ramsay J.P."/>
            <person name="Terpolilli J."/>
        </authorList>
    </citation>
    <scope>NUCLEOTIDE SEQUENCE [LARGE SCALE GENOMIC DNA]</scope>
    <source>
        <strain evidence="4 5">CB627</strain>
    </source>
</reference>
<dbReference type="Gene3D" id="3.30.70.1230">
    <property type="entry name" value="Nucleotide cyclase"/>
    <property type="match status" value="1"/>
</dbReference>
<gene>
    <name evidence="4" type="ORF">QA636_27590</name>
</gene>